<sequence length="263" mass="29158">FKRKLCAILSADVEGYSRLMGEDEDATIRTLTSYRKLMSTLIQKHRGRVVDSPGDNLLAEFLSVVDAVRCAVEIQEELRVRNAELPENRRMQFRIGINLGDVVQEEERIYGDGINIAARVEGLAEGGGICISGTVYDSIKNKLSLSYESMGEHTVKNITEPVRVYRMRVGPEIAAPVVREEKAGPRRWHKAALAAVAVLVVAVGAWAIWNFYFRPPPIEPASMDKIAFPLPDKPSIAVLPFDNLSSDPDQGYIADGFTENIIT</sequence>
<reference evidence="3" key="1">
    <citation type="journal article" date="2014" name="Front. Microbiol.">
        <title>High frequency of phylogenetically diverse reductive dehalogenase-homologous genes in deep subseafloor sedimentary metagenomes.</title>
        <authorList>
            <person name="Kawai M."/>
            <person name="Futagami T."/>
            <person name="Toyoda A."/>
            <person name="Takaki Y."/>
            <person name="Nishi S."/>
            <person name="Hori S."/>
            <person name="Arai W."/>
            <person name="Tsubouchi T."/>
            <person name="Morono Y."/>
            <person name="Uchiyama I."/>
            <person name="Ito T."/>
            <person name="Fujiyama A."/>
            <person name="Inagaki F."/>
            <person name="Takami H."/>
        </authorList>
    </citation>
    <scope>NUCLEOTIDE SEQUENCE</scope>
    <source>
        <strain evidence="3">Expedition CK06-06</strain>
    </source>
</reference>
<dbReference type="InterPro" id="IPR029787">
    <property type="entry name" value="Nucleotide_cyclase"/>
</dbReference>
<feature type="transmembrane region" description="Helical" evidence="1">
    <location>
        <begin position="191"/>
        <end position="212"/>
    </location>
</feature>
<dbReference type="InterPro" id="IPR050697">
    <property type="entry name" value="Adenylyl/Guanylyl_Cyclase_3/4"/>
</dbReference>
<dbReference type="SUPFAM" id="SSF55073">
    <property type="entry name" value="Nucleotide cyclase"/>
    <property type="match status" value="1"/>
</dbReference>
<dbReference type="PANTHER" id="PTHR43081">
    <property type="entry name" value="ADENYLATE CYCLASE, TERMINAL-DIFFERENTIATION SPECIFIC-RELATED"/>
    <property type="match status" value="1"/>
</dbReference>
<feature type="domain" description="Guanylate cyclase" evidence="2">
    <location>
        <begin position="7"/>
        <end position="121"/>
    </location>
</feature>
<keyword evidence="1" id="KW-0812">Transmembrane</keyword>
<dbReference type="CDD" id="cd07302">
    <property type="entry name" value="CHD"/>
    <property type="match status" value="1"/>
</dbReference>
<evidence type="ECO:0000259" key="2">
    <source>
        <dbReference type="PROSITE" id="PS50125"/>
    </source>
</evidence>
<organism evidence="3">
    <name type="scientific">marine sediment metagenome</name>
    <dbReference type="NCBI Taxonomy" id="412755"/>
    <lineage>
        <taxon>unclassified sequences</taxon>
        <taxon>metagenomes</taxon>
        <taxon>ecological metagenomes</taxon>
    </lineage>
</organism>
<name>X0VJB2_9ZZZZ</name>
<gene>
    <name evidence="3" type="ORF">S01H1_47029</name>
</gene>
<dbReference type="AlphaFoldDB" id="X0VJB2"/>
<dbReference type="GO" id="GO:0035556">
    <property type="term" value="P:intracellular signal transduction"/>
    <property type="evidence" value="ECO:0007669"/>
    <property type="project" value="InterPro"/>
</dbReference>
<evidence type="ECO:0000313" key="3">
    <source>
        <dbReference type="EMBL" id="GAG18340.1"/>
    </source>
</evidence>
<dbReference type="PROSITE" id="PS50125">
    <property type="entry name" value="GUANYLATE_CYCLASE_2"/>
    <property type="match status" value="1"/>
</dbReference>
<proteinExistence type="predicted"/>
<comment type="caution">
    <text evidence="3">The sequence shown here is derived from an EMBL/GenBank/DDBJ whole genome shotgun (WGS) entry which is preliminary data.</text>
</comment>
<feature type="non-terminal residue" evidence="3">
    <location>
        <position position="263"/>
    </location>
</feature>
<dbReference type="Pfam" id="PF00211">
    <property type="entry name" value="Guanylate_cyc"/>
    <property type="match status" value="1"/>
</dbReference>
<dbReference type="Gene3D" id="3.30.70.1230">
    <property type="entry name" value="Nucleotide cyclase"/>
    <property type="match status" value="1"/>
</dbReference>
<protein>
    <recommendedName>
        <fullName evidence="2">Guanylate cyclase domain-containing protein</fullName>
    </recommendedName>
</protein>
<dbReference type="EMBL" id="BARS01030139">
    <property type="protein sequence ID" value="GAG18340.1"/>
    <property type="molecule type" value="Genomic_DNA"/>
</dbReference>
<feature type="non-terminal residue" evidence="3">
    <location>
        <position position="1"/>
    </location>
</feature>
<keyword evidence="1" id="KW-1133">Transmembrane helix</keyword>
<evidence type="ECO:0000256" key="1">
    <source>
        <dbReference type="SAM" id="Phobius"/>
    </source>
</evidence>
<dbReference type="PANTHER" id="PTHR43081:SF19">
    <property type="entry name" value="PH-SENSITIVE ADENYLATE CYCLASE RV1264"/>
    <property type="match status" value="1"/>
</dbReference>
<accession>X0VJB2</accession>
<dbReference type="GO" id="GO:0006171">
    <property type="term" value="P:cAMP biosynthetic process"/>
    <property type="evidence" value="ECO:0007669"/>
    <property type="project" value="TreeGrafter"/>
</dbReference>
<keyword evidence="1" id="KW-0472">Membrane</keyword>
<dbReference type="InterPro" id="IPR001054">
    <property type="entry name" value="A/G_cyclase"/>
</dbReference>